<dbReference type="PANTHER" id="PTHR43405:SF1">
    <property type="entry name" value="GLYCOSYL HYDROLASE DIGH"/>
    <property type="match status" value="1"/>
</dbReference>
<dbReference type="EMBL" id="JALGBH010000001">
    <property type="protein sequence ID" value="MCJ0741538.1"/>
    <property type="molecule type" value="Genomic_DNA"/>
</dbReference>
<dbReference type="InterPro" id="IPR003961">
    <property type="entry name" value="FN3_dom"/>
</dbReference>
<dbReference type="SUPFAM" id="SSF49265">
    <property type="entry name" value="Fibronectin type III"/>
    <property type="match status" value="1"/>
</dbReference>
<dbReference type="InterPro" id="IPR026444">
    <property type="entry name" value="Secre_tail"/>
</dbReference>
<evidence type="ECO:0000313" key="3">
    <source>
        <dbReference type="EMBL" id="MCJ0741538.1"/>
    </source>
</evidence>
<organism evidence="3 4">
    <name type="scientific">Pedobacter montanisoli</name>
    <dbReference type="NCBI Taxonomy" id="2923277"/>
    <lineage>
        <taxon>Bacteria</taxon>
        <taxon>Pseudomonadati</taxon>
        <taxon>Bacteroidota</taxon>
        <taxon>Sphingobacteriia</taxon>
        <taxon>Sphingobacteriales</taxon>
        <taxon>Sphingobacteriaceae</taxon>
        <taxon>Pedobacter</taxon>
    </lineage>
</organism>
<gene>
    <name evidence="3" type="ORF">MMF97_02365</name>
</gene>
<sequence length="699" mass="78236">MKRILLIAAIILLQIPAFSQNPKRELRAVWLTTHLSLDWPSMTATPTSQQAALKTILDNLQALRINTIYFQVRGVGDAFYPSTLVPWSNRLTGANNYGVNPGWDPLAFAIDECHKRGMEIHAWLNPFRAATDATLISKYSSTHKAVTNPEWLLDQTGSSPLIKYFNPGIQAVRDHITDVIEELVTNYDIDGIHFDDYFYNSGLGTQDQTQYNADKRGFANINDWRRDNITLLITQIGTKIKSIKPWVKFGISPSGIYRNFTVPGSSPAITTTGSEHYNVQFIDTKKWMEDGLIDYLTPQVYWAFSQTLANAKFNYVTDNWNSMNFTRHLFIGLATYKTKDGSGTAYTEDEIKNQIDYLKNNAPNVLGVAHFRAAFAVTSNTVTKNTMEYIRDNQYSSPALIPVMTWIDNTAPAEPTALTSVLESGKTKLSWTAPASTIDKMQEVVRYAIYRSTSSIIDFNNSANLIAIIPSTETSYTDTKVTPGAGTSYYYAVRSLDRLSNESLSSNTVADPATLPVKLIDFTAKANGNRIKIEWTTTNEANSDYFLIEKAGPEGAFSLVDKKPSSALNYSEVKHYFTWDNAPLSGINYYRLTQFDKNGISSKPEITSAHFNELIVISAKAFPNPTNNHINFSLANFNGKSVKTKLINLYGQTIHEEEFSTVSGSSDYRLGLKDKLPRGQYILSISDIGFQQKIKIIVL</sequence>
<dbReference type="Pfam" id="PF18962">
    <property type="entry name" value="Por_Secre_tail"/>
    <property type="match status" value="1"/>
</dbReference>
<dbReference type="Proteomes" id="UP001165460">
    <property type="component" value="Unassembled WGS sequence"/>
</dbReference>
<evidence type="ECO:0000313" key="4">
    <source>
        <dbReference type="Proteomes" id="UP001165460"/>
    </source>
</evidence>
<comment type="caution">
    <text evidence="3">The sequence shown here is derived from an EMBL/GenBank/DDBJ whole genome shotgun (WGS) entry which is preliminary data.</text>
</comment>
<dbReference type="PANTHER" id="PTHR43405">
    <property type="entry name" value="GLYCOSYL HYDROLASE DIGH"/>
    <property type="match status" value="1"/>
</dbReference>
<dbReference type="PROSITE" id="PS50853">
    <property type="entry name" value="FN3"/>
    <property type="match status" value="1"/>
</dbReference>
<proteinExistence type="predicted"/>
<dbReference type="RefSeq" id="WP_243358626.1">
    <property type="nucleotide sequence ID" value="NZ_JALGBH010000001.1"/>
</dbReference>
<dbReference type="NCBIfam" id="TIGR04183">
    <property type="entry name" value="Por_Secre_tail"/>
    <property type="match status" value="1"/>
</dbReference>
<dbReference type="InterPro" id="IPR003790">
    <property type="entry name" value="GHL10"/>
</dbReference>
<keyword evidence="1" id="KW-0732">Signal</keyword>
<dbReference type="InterPro" id="IPR013783">
    <property type="entry name" value="Ig-like_fold"/>
</dbReference>
<dbReference type="InterPro" id="IPR036116">
    <property type="entry name" value="FN3_sf"/>
</dbReference>
<reference evidence="3" key="1">
    <citation type="submission" date="2022-03" db="EMBL/GenBank/DDBJ databases">
        <authorList>
            <person name="Woo C.Y."/>
        </authorList>
    </citation>
    <scope>NUCLEOTIDE SEQUENCE</scope>
    <source>
        <strain evidence="3">CYS-01</strain>
    </source>
</reference>
<dbReference type="Gene3D" id="2.60.40.10">
    <property type="entry name" value="Immunoglobulins"/>
    <property type="match status" value="1"/>
</dbReference>
<evidence type="ECO:0000256" key="1">
    <source>
        <dbReference type="ARBA" id="ARBA00022729"/>
    </source>
</evidence>
<dbReference type="InterPro" id="IPR017853">
    <property type="entry name" value="GH"/>
</dbReference>
<dbReference type="SUPFAM" id="SSF51445">
    <property type="entry name" value="(Trans)glycosidases"/>
    <property type="match status" value="1"/>
</dbReference>
<protein>
    <submittedName>
        <fullName evidence="3">Family 10 glycosylhydrolase</fullName>
    </submittedName>
</protein>
<name>A0ABS9ZT84_9SPHI</name>
<dbReference type="Pfam" id="PF02638">
    <property type="entry name" value="GHL10"/>
    <property type="match status" value="1"/>
</dbReference>
<feature type="domain" description="Fibronectin type-III" evidence="2">
    <location>
        <begin position="411"/>
        <end position="513"/>
    </location>
</feature>
<accession>A0ABS9ZT84</accession>
<dbReference type="Gene3D" id="3.20.20.80">
    <property type="entry name" value="Glycosidases"/>
    <property type="match status" value="1"/>
</dbReference>
<evidence type="ECO:0000259" key="2">
    <source>
        <dbReference type="PROSITE" id="PS50853"/>
    </source>
</evidence>
<keyword evidence="4" id="KW-1185">Reference proteome</keyword>
<dbReference type="InterPro" id="IPR052177">
    <property type="entry name" value="Divisome_Glycosyl_Hydrolase"/>
</dbReference>